<dbReference type="Proteomes" id="UP000092461">
    <property type="component" value="Unassembled WGS sequence"/>
</dbReference>
<comment type="subcellular location">
    <subcellularLocation>
        <location evidence="1">Mitochondrion</location>
    </subcellularLocation>
</comment>
<dbReference type="VEuPathDB" id="VectorBase:LLONM1_006970"/>
<dbReference type="EnsemblMetazoa" id="LLOJ001384-RA">
    <property type="protein sequence ID" value="LLOJ001384-PA"/>
    <property type="gene ID" value="LLOJ001384"/>
</dbReference>
<evidence type="ECO:0000256" key="3">
    <source>
        <dbReference type="ARBA" id="ARBA00043970"/>
    </source>
</evidence>
<evidence type="ECO:0000313" key="6">
    <source>
        <dbReference type="Proteomes" id="UP000092461"/>
    </source>
</evidence>
<sequence>MVYSTVVRSAIPKRIPTIKFRKGGGNGISSASEGFLAASAAATKTSAGNQNATISRPTIEDWQLPRRYWRKELDDKEIEYINRGGPE</sequence>
<keyword evidence="6" id="KW-1185">Reference proteome</keyword>
<evidence type="ECO:0000256" key="1">
    <source>
        <dbReference type="ARBA" id="ARBA00004173"/>
    </source>
</evidence>
<dbReference type="GO" id="GO:0005840">
    <property type="term" value="C:ribosome"/>
    <property type="evidence" value="ECO:0007669"/>
    <property type="project" value="UniProtKB-KW"/>
</dbReference>
<dbReference type="GO" id="GO:0006103">
    <property type="term" value="P:2-oxoglutarate metabolic process"/>
    <property type="evidence" value="ECO:0007669"/>
    <property type="project" value="InterPro"/>
</dbReference>
<evidence type="ECO:0000313" key="5">
    <source>
        <dbReference type="EnsemblMetazoa" id="LLOJ001384-PA"/>
    </source>
</evidence>
<dbReference type="EMBL" id="GITU01000083">
    <property type="protein sequence ID" value="MBC1168786.1"/>
    <property type="molecule type" value="Transcribed_RNA"/>
</dbReference>
<keyword evidence="2" id="KW-0496">Mitochondrion</keyword>
<reference evidence="4" key="2">
    <citation type="journal article" date="2020" name="BMC">
        <title>Leishmania infection induces a limited differential gene expression in the sand fly midgut.</title>
        <authorList>
            <person name="Coutinho-Abreu I.V."/>
            <person name="Serafim T.D."/>
            <person name="Meneses C."/>
            <person name="Kamhawi S."/>
            <person name="Oliveira F."/>
            <person name="Valenzuela J.G."/>
        </authorList>
    </citation>
    <scope>NUCLEOTIDE SEQUENCE</scope>
    <source>
        <strain evidence="4">Jacobina</strain>
        <tissue evidence="4">Midgut</tissue>
    </source>
</reference>
<dbReference type="InterPro" id="IPR020373">
    <property type="entry name" value="Kgd4/YMR-31"/>
</dbReference>
<keyword evidence="4" id="KW-0687">Ribonucleoprotein</keyword>
<dbReference type="GO" id="GO:0005739">
    <property type="term" value="C:mitochondrion"/>
    <property type="evidence" value="ECO:0007669"/>
    <property type="project" value="UniProtKB-SubCell"/>
</dbReference>
<proteinExistence type="inferred from homology"/>
<reference evidence="5" key="3">
    <citation type="submission" date="2020-05" db="UniProtKB">
        <authorList>
            <consortium name="EnsemblMetazoa"/>
        </authorList>
    </citation>
    <scope>IDENTIFICATION</scope>
    <source>
        <strain evidence="5">Jacobina</strain>
    </source>
</reference>
<dbReference type="Pfam" id="PF10937">
    <property type="entry name" value="Kgd4-YMR31"/>
    <property type="match status" value="1"/>
</dbReference>
<reference evidence="6" key="1">
    <citation type="submission" date="2012-05" db="EMBL/GenBank/DDBJ databases">
        <title>Whole Genome Assembly of Lutzomyia longipalpis.</title>
        <authorList>
            <person name="Richards S."/>
            <person name="Qu C."/>
            <person name="Dillon R."/>
            <person name="Worley K."/>
            <person name="Scherer S."/>
            <person name="Batterton M."/>
            <person name="Taylor A."/>
            <person name="Hawes A."/>
            <person name="Hernandez B."/>
            <person name="Kovar C."/>
            <person name="Mandapat C."/>
            <person name="Pham C."/>
            <person name="Qu C."/>
            <person name="Jing C."/>
            <person name="Bess C."/>
            <person name="Bandaranaike D."/>
            <person name="Ngo D."/>
            <person name="Ongeri F."/>
            <person name="Arias F."/>
            <person name="Lara F."/>
            <person name="Weissenberger G."/>
            <person name="Kamau G."/>
            <person name="Han H."/>
            <person name="Shen H."/>
            <person name="Dinh H."/>
            <person name="Khalil I."/>
            <person name="Jones J."/>
            <person name="Shafer J."/>
            <person name="Jayaseelan J."/>
            <person name="Quiroz J."/>
            <person name="Blankenburg K."/>
            <person name="Nguyen L."/>
            <person name="Jackson L."/>
            <person name="Francisco L."/>
            <person name="Tang L.-Y."/>
            <person name="Pu L.-L."/>
            <person name="Perales L."/>
            <person name="Lorensuhewa L."/>
            <person name="Munidasa M."/>
            <person name="Coyle M."/>
            <person name="Taylor M."/>
            <person name="Puazo M."/>
            <person name="Firestine M."/>
            <person name="Scheel M."/>
            <person name="Javaid M."/>
            <person name="Wang M."/>
            <person name="Li M."/>
            <person name="Tabassum N."/>
            <person name="Saada N."/>
            <person name="Osuji N."/>
            <person name="Aqrawi P."/>
            <person name="Fu Q."/>
            <person name="Thornton R."/>
            <person name="Raj R."/>
            <person name="Goodspeed R."/>
            <person name="Mata R."/>
            <person name="Najjar R."/>
            <person name="Gubbala S."/>
            <person name="Lee S."/>
            <person name="Denson S."/>
            <person name="Patil S."/>
            <person name="Macmil S."/>
            <person name="Qi S."/>
            <person name="Matskevitch T."/>
            <person name="Palculict T."/>
            <person name="Mathew T."/>
            <person name="Vee V."/>
            <person name="Velamala V."/>
            <person name="Korchina V."/>
            <person name="Cai W."/>
            <person name="Liu W."/>
            <person name="Dai W."/>
            <person name="Zou X."/>
            <person name="Zhu Y."/>
            <person name="Zhang Y."/>
            <person name="Wu Y.-Q."/>
            <person name="Xin Y."/>
            <person name="Nazarath L."/>
            <person name="Kovar C."/>
            <person name="Han Y."/>
            <person name="Muzny D."/>
            <person name="Gibbs R."/>
        </authorList>
    </citation>
    <scope>NUCLEOTIDE SEQUENCE [LARGE SCALE GENOMIC DNA]</scope>
    <source>
        <strain evidence="6">Jacobina</strain>
    </source>
</reference>
<evidence type="ECO:0000256" key="2">
    <source>
        <dbReference type="ARBA" id="ARBA00023128"/>
    </source>
</evidence>
<dbReference type="AlphaFoldDB" id="A0A1B0CB85"/>
<name>A0A1B0CB85_LUTLO</name>
<dbReference type="EMBL" id="AJWK01004883">
    <property type="status" value="NOT_ANNOTATED_CDS"/>
    <property type="molecule type" value="Genomic_DNA"/>
</dbReference>
<keyword evidence="4" id="KW-0689">Ribosomal protein</keyword>
<protein>
    <submittedName>
        <fullName evidence="4">Putative 28s ribosomal protein s36</fullName>
    </submittedName>
</protein>
<organism evidence="5 6">
    <name type="scientific">Lutzomyia longipalpis</name>
    <name type="common">Sand fly</name>
    <dbReference type="NCBI Taxonomy" id="7200"/>
    <lineage>
        <taxon>Eukaryota</taxon>
        <taxon>Metazoa</taxon>
        <taxon>Ecdysozoa</taxon>
        <taxon>Arthropoda</taxon>
        <taxon>Hexapoda</taxon>
        <taxon>Insecta</taxon>
        <taxon>Pterygota</taxon>
        <taxon>Neoptera</taxon>
        <taxon>Endopterygota</taxon>
        <taxon>Diptera</taxon>
        <taxon>Nematocera</taxon>
        <taxon>Psychodoidea</taxon>
        <taxon>Psychodidae</taxon>
        <taxon>Lutzomyia</taxon>
        <taxon>Lutzomyia</taxon>
    </lineage>
</organism>
<comment type="similarity">
    <text evidence="3">Belongs to the alpha-ketoglutarate dehydrogenase component 4 family.</text>
</comment>
<evidence type="ECO:0000313" key="4">
    <source>
        <dbReference type="EMBL" id="MBC1168786.1"/>
    </source>
</evidence>
<dbReference type="VEuPathDB" id="VectorBase:LLOJ001384"/>
<accession>A0A1B0CB85</accession>